<gene>
    <name evidence="2" type="ORF">IU470_29390</name>
</gene>
<dbReference type="EMBL" id="JADLRE010000031">
    <property type="protein sequence ID" value="MBF6229193.1"/>
    <property type="molecule type" value="Genomic_DNA"/>
</dbReference>
<evidence type="ECO:0000313" key="2">
    <source>
        <dbReference type="EMBL" id="MBF6229193.1"/>
    </source>
</evidence>
<organism evidence="2 3">
    <name type="scientific">Nocardia abscessus</name>
    <dbReference type="NCBI Taxonomy" id="120957"/>
    <lineage>
        <taxon>Bacteria</taxon>
        <taxon>Bacillati</taxon>
        <taxon>Actinomycetota</taxon>
        <taxon>Actinomycetes</taxon>
        <taxon>Mycobacteriales</taxon>
        <taxon>Nocardiaceae</taxon>
        <taxon>Nocardia</taxon>
    </lineage>
</organism>
<evidence type="ECO:0000256" key="1">
    <source>
        <dbReference type="SAM" id="MobiDB-lite"/>
    </source>
</evidence>
<feature type="region of interest" description="Disordered" evidence="1">
    <location>
        <begin position="187"/>
        <end position="213"/>
    </location>
</feature>
<sequence>MDRIAQEMSERHGLKLVGFDAADVDVHAVREIVSAIDDLLTKYPIPLRGVELTDDPESRPRPKPTTMAEGSAEVWIVLDKAAPQPPGGAATQQTRRIFRRRGPVERPVYSTVVREFARALDAAGGFRARQEALRTLINESLLRGGSGAGLLDPGRALVEGFTEVVLRGDRAGASAKELHAALVKMARAESTDLPEPTEVPEPTDLPKSTDLSA</sequence>
<dbReference type="Proteomes" id="UP000807309">
    <property type="component" value="Unassembled WGS sequence"/>
</dbReference>
<dbReference type="RefSeq" id="WP_195036040.1">
    <property type="nucleotide sequence ID" value="NZ_JADLRE010000031.1"/>
</dbReference>
<evidence type="ECO:0000313" key="3">
    <source>
        <dbReference type="Proteomes" id="UP000807309"/>
    </source>
</evidence>
<comment type="caution">
    <text evidence="2">The sequence shown here is derived from an EMBL/GenBank/DDBJ whole genome shotgun (WGS) entry which is preliminary data.</text>
</comment>
<proteinExistence type="predicted"/>
<reference evidence="2 3" key="1">
    <citation type="submission" date="2020-10" db="EMBL/GenBank/DDBJ databases">
        <title>Identification of Nocardia species via Next-generation sequencing and recognition of intraspecies genetic diversity.</title>
        <authorList>
            <person name="Li P."/>
            <person name="Li P."/>
            <person name="Lu B."/>
        </authorList>
    </citation>
    <scope>NUCLEOTIDE SEQUENCE [LARGE SCALE GENOMIC DNA]</scope>
    <source>
        <strain evidence="2 3">N-11</strain>
    </source>
</reference>
<protein>
    <submittedName>
        <fullName evidence="2">Uncharacterized protein</fullName>
    </submittedName>
</protein>
<keyword evidence="3" id="KW-1185">Reference proteome</keyword>
<name>A0ABS0CFR9_9NOCA</name>
<accession>A0ABS0CFR9</accession>